<dbReference type="EMBL" id="BFEA01000392">
    <property type="protein sequence ID" value="GBG81978.1"/>
    <property type="molecule type" value="Genomic_DNA"/>
</dbReference>
<evidence type="ECO:0000313" key="6">
    <source>
        <dbReference type="EMBL" id="GBG81978.1"/>
    </source>
</evidence>
<feature type="region of interest" description="Disordered" evidence="5">
    <location>
        <begin position="255"/>
        <end position="289"/>
    </location>
</feature>
<comment type="caution">
    <text evidence="6">The sequence shown here is derived from an EMBL/GenBank/DDBJ whole genome shotgun (WGS) entry which is preliminary data.</text>
</comment>
<evidence type="ECO:0000313" key="7">
    <source>
        <dbReference type="Proteomes" id="UP000265515"/>
    </source>
</evidence>
<dbReference type="SMART" id="SM00320">
    <property type="entry name" value="WD40"/>
    <property type="match status" value="3"/>
</dbReference>
<accession>A0A388LI42</accession>
<dbReference type="SUPFAM" id="SSF50978">
    <property type="entry name" value="WD40 repeat-like"/>
    <property type="match status" value="1"/>
</dbReference>
<dbReference type="AlphaFoldDB" id="A0A388LI42"/>
<evidence type="ECO:0000256" key="2">
    <source>
        <dbReference type="ARBA" id="ARBA00022490"/>
    </source>
</evidence>
<dbReference type="GO" id="GO:0060294">
    <property type="term" value="P:cilium movement involved in cell motility"/>
    <property type="evidence" value="ECO:0007669"/>
    <property type="project" value="TreeGrafter"/>
</dbReference>
<dbReference type="GO" id="GO:0036159">
    <property type="term" value="P:inner dynein arm assembly"/>
    <property type="evidence" value="ECO:0007669"/>
    <property type="project" value="TreeGrafter"/>
</dbReference>
<reference evidence="6 7" key="1">
    <citation type="journal article" date="2018" name="Cell">
        <title>The Chara Genome: Secondary Complexity and Implications for Plant Terrestrialization.</title>
        <authorList>
            <person name="Nishiyama T."/>
            <person name="Sakayama H."/>
            <person name="Vries J.D."/>
            <person name="Buschmann H."/>
            <person name="Saint-Marcoux D."/>
            <person name="Ullrich K.K."/>
            <person name="Haas F.B."/>
            <person name="Vanderstraeten L."/>
            <person name="Becker D."/>
            <person name="Lang D."/>
            <person name="Vosolsobe S."/>
            <person name="Rombauts S."/>
            <person name="Wilhelmsson P.K.I."/>
            <person name="Janitza P."/>
            <person name="Kern R."/>
            <person name="Heyl A."/>
            <person name="Rumpler F."/>
            <person name="Villalobos L.I.A.C."/>
            <person name="Clay J.M."/>
            <person name="Skokan R."/>
            <person name="Toyoda A."/>
            <person name="Suzuki Y."/>
            <person name="Kagoshima H."/>
            <person name="Schijlen E."/>
            <person name="Tajeshwar N."/>
            <person name="Catarino B."/>
            <person name="Hetherington A.J."/>
            <person name="Saltykova A."/>
            <person name="Bonnot C."/>
            <person name="Breuninger H."/>
            <person name="Symeonidi A."/>
            <person name="Radhakrishnan G.V."/>
            <person name="Van Nieuwerburgh F."/>
            <person name="Deforce D."/>
            <person name="Chang C."/>
            <person name="Karol K.G."/>
            <person name="Hedrich R."/>
            <person name="Ulvskov P."/>
            <person name="Glockner G."/>
            <person name="Delwiche C.F."/>
            <person name="Petrasek J."/>
            <person name="Van de Peer Y."/>
            <person name="Friml J."/>
            <person name="Beilby M."/>
            <person name="Dolan L."/>
            <person name="Kohara Y."/>
            <person name="Sugano S."/>
            <person name="Fujiyama A."/>
            <person name="Delaux P.-M."/>
            <person name="Quint M."/>
            <person name="TheiBen G."/>
            <person name="Hagemann M."/>
            <person name="Harholt J."/>
            <person name="Dunand C."/>
            <person name="Zachgo S."/>
            <person name="Langdale J."/>
            <person name="Maumus F."/>
            <person name="Straeten D.V.D."/>
            <person name="Gould S.B."/>
            <person name="Rensing S.A."/>
        </authorList>
    </citation>
    <scope>NUCLEOTIDE SEQUENCE [LARGE SCALE GENOMIC DNA]</scope>
    <source>
        <strain evidence="6 7">S276</strain>
    </source>
</reference>
<dbReference type="Gramene" id="GBG81978">
    <property type="protein sequence ID" value="GBG81978"/>
    <property type="gene ID" value="CBR_g34157"/>
</dbReference>
<evidence type="ECO:0000256" key="5">
    <source>
        <dbReference type="SAM" id="MobiDB-lite"/>
    </source>
</evidence>
<dbReference type="InterPro" id="IPR001680">
    <property type="entry name" value="WD40_rpt"/>
</dbReference>
<dbReference type="OrthoDB" id="1905383at2759"/>
<organism evidence="6 7">
    <name type="scientific">Chara braunii</name>
    <name type="common">Braun's stonewort</name>
    <dbReference type="NCBI Taxonomy" id="69332"/>
    <lineage>
        <taxon>Eukaryota</taxon>
        <taxon>Viridiplantae</taxon>
        <taxon>Streptophyta</taxon>
        <taxon>Charophyceae</taxon>
        <taxon>Charales</taxon>
        <taxon>Characeae</taxon>
        <taxon>Chara</taxon>
    </lineage>
</organism>
<dbReference type="InterPro" id="IPR050687">
    <property type="entry name" value="Dynein_IC"/>
</dbReference>
<keyword evidence="2" id="KW-0963">Cytoplasm</keyword>
<evidence type="ECO:0000256" key="4">
    <source>
        <dbReference type="ARBA" id="ARBA00022737"/>
    </source>
</evidence>
<keyword evidence="4" id="KW-0677">Repeat</keyword>
<comment type="subcellular location">
    <subcellularLocation>
        <location evidence="1">Cytoplasm</location>
    </subcellularLocation>
</comment>
<dbReference type="PANTHER" id="PTHR12442">
    <property type="entry name" value="DYNEIN INTERMEDIATE CHAIN"/>
    <property type="match status" value="1"/>
</dbReference>
<keyword evidence="7" id="KW-1185">Reference proteome</keyword>
<protein>
    <submittedName>
        <fullName evidence="6">Uncharacterized protein</fullName>
    </submittedName>
</protein>
<dbReference type="GO" id="GO:0045504">
    <property type="term" value="F:dynein heavy chain binding"/>
    <property type="evidence" value="ECO:0007669"/>
    <property type="project" value="TreeGrafter"/>
</dbReference>
<sequence length="352" mass="39565">MMFWDIRAKREGKRLSVPESPKEGAEFIWMPIFQAKLFGSDARTLLGALRICLTPFKSGSTNFFCSTEIGEVGFGDLILPENVEKPNHIRNLSDAHNSAVKSLQCSPFFEDILLSVGDWTFNIWKTGIYKPIFTSRYAETFTTCGCWSPTRAGVVYIALMDGTIQVWDLLDRSHEPSMGANVSSVQITSMDFCLQSGPQLLAVGDAQGVLHIMELPRNLRRPIYKEKQYMRNFFEREIDRVNYVAIRAGIRAAEMGQREMTPQDARPGEKGQKEASSKKGAQKAAAEKEAYDAKMETEYMRLEKAFRLKFNMPLPDHLLDQTSPPPKGYASLSGVQSQMANAAIASFVLSYR</sequence>
<dbReference type="PANTHER" id="PTHR12442:SF5">
    <property type="entry name" value="DYNEIN AXONEMAL INTERMEDIATE CHAIN 3"/>
    <property type="match status" value="1"/>
</dbReference>
<gene>
    <name evidence="6" type="ORF">CBR_g34157</name>
</gene>
<name>A0A388LI42_CHABU</name>
<proteinExistence type="predicted"/>
<evidence type="ECO:0000256" key="1">
    <source>
        <dbReference type="ARBA" id="ARBA00004496"/>
    </source>
</evidence>
<dbReference type="Proteomes" id="UP000265515">
    <property type="component" value="Unassembled WGS sequence"/>
</dbReference>
<dbReference type="GO" id="GO:0045503">
    <property type="term" value="F:dynein light chain binding"/>
    <property type="evidence" value="ECO:0007669"/>
    <property type="project" value="TreeGrafter"/>
</dbReference>
<feature type="compositionally biased region" description="Basic and acidic residues" evidence="5">
    <location>
        <begin position="266"/>
        <end position="277"/>
    </location>
</feature>
<dbReference type="STRING" id="69332.A0A388LI42"/>
<dbReference type="InterPro" id="IPR015943">
    <property type="entry name" value="WD40/YVTN_repeat-like_dom_sf"/>
</dbReference>
<dbReference type="Gene3D" id="2.130.10.10">
    <property type="entry name" value="YVTN repeat-like/Quinoprotein amine dehydrogenase"/>
    <property type="match status" value="1"/>
</dbReference>
<evidence type="ECO:0000256" key="3">
    <source>
        <dbReference type="ARBA" id="ARBA00022574"/>
    </source>
</evidence>
<dbReference type="GO" id="GO:0036156">
    <property type="term" value="C:inner dynein arm"/>
    <property type="evidence" value="ECO:0007669"/>
    <property type="project" value="TreeGrafter"/>
</dbReference>
<keyword evidence="3" id="KW-0853">WD repeat</keyword>
<dbReference type="InterPro" id="IPR036322">
    <property type="entry name" value="WD40_repeat_dom_sf"/>
</dbReference>